<sequence>LCASATVVGVSAVGYALGRPEQPLEASSSAHSTSKRETSSDLNMHAIQSQSESSSRILSPLSAGSPYSLTADSPPQIEPRLSEDLHTLPRSRSRKARRLTAGDLVWQQHSDYSRAIRSVGEDEPVQSETRVPLRSRPSWMKRLSTLSISSREQSPLDSPPPPRTPSILTSNGSTLLSHAASSTAPMVGSRPPLPPGPNKLIKRSSSIRSAHGPFSPNPAPKFRRPATSHQRSATFQGRTRPSSLVDEEFGSPKDMTPDDHARSSEPQWRQYFRSK</sequence>
<accession>A0ACC3CVF5</accession>
<dbReference type="EMBL" id="JAWDJW010010953">
    <property type="protein sequence ID" value="KAK3045159.1"/>
    <property type="molecule type" value="Genomic_DNA"/>
</dbReference>
<evidence type="ECO:0000313" key="2">
    <source>
        <dbReference type="Proteomes" id="UP001186974"/>
    </source>
</evidence>
<proteinExistence type="predicted"/>
<dbReference type="Proteomes" id="UP001186974">
    <property type="component" value="Unassembled WGS sequence"/>
</dbReference>
<keyword evidence="2" id="KW-1185">Reference proteome</keyword>
<reference evidence="1" key="1">
    <citation type="submission" date="2024-09" db="EMBL/GenBank/DDBJ databases">
        <title>Black Yeasts Isolated from many extreme environments.</title>
        <authorList>
            <person name="Coleine C."/>
            <person name="Stajich J.E."/>
            <person name="Selbmann L."/>
        </authorList>
    </citation>
    <scope>NUCLEOTIDE SEQUENCE</scope>
    <source>
        <strain evidence="1">CCFEE 5737</strain>
    </source>
</reference>
<feature type="non-terminal residue" evidence="1">
    <location>
        <position position="1"/>
    </location>
</feature>
<evidence type="ECO:0000313" key="1">
    <source>
        <dbReference type="EMBL" id="KAK3045159.1"/>
    </source>
</evidence>
<feature type="non-terminal residue" evidence="1">
    <location>
        <position position="275"/>
    </location>
</feature>
<name>A0ACC3CVF5_9PEZI</name>
<organism evidence="1 2">
    <name type="scientific">Coniosporium uncinatum</name>
    <dbReference type="NCBI Taxonomy" id="93489"/>
    <lineage>
        <taxon>Eukaryota</taxon>
        <taxon>Fungi</taxon>
        <taxon>Dikarya</taxon>
        <taxon>Ascomycota</taxon>
        <taxon>Pezizomycotina</taxon>
        <taxon>Dothideomycetes</taxon>
        <taxon>Dothideomycetes incertae sedis</taxon>
        <taxon>Coniosporium</taxon>
    </lineage>
</organism>
<protein>
    <submittedName>
        <fullName evidence="1">Uncharacterized protein</fullName>
    </submittedName>
</protein>
<gene>
    <name evidence="1" type="ORF">LTS18_014431</name>
</gene>
<comment type="caution">
    <text evidence="1">The sequence shown here is derived from an EMBL/GenBank/DDBJ whole genome shotgun (WGS) entry which is preliminary data.</text>
</comment>